<name>W2S6G1_CYPE1</name>
<protein>
    <recommendedName>
        <fullName evidence="4">Long chronological lifespan protein 2</fullName>
    </recommendedName>
</protein>
<dbReference type="VEuPathDB" id="FungiDB:HMPREF1541_02673"/>
<keyword evidence="1" id="KW-0732">Signal</keyword>
<accession>W2S6G1</accession>
<feature type="chain" id="PRO_5004825576" description="Long chronological lifespan protein 2" evidence="1">
    <location>
        <begin position="18"/>
        <end position="106"/>
    </location>
</feature>
<feature type="signal peptide" evidence="1">
    <location>
        <begin position="1"/>
        <end position="17"/>
    </location>
</feature>
<gene>
    <name evidence="2" type="ORF">HMPREF1541_02673</name>
</gene>
<proteinExistence type="predicted"/>
<evidence type="ECO:0008006" key="4">
    <source>
        <dbReference type="Google" id="ProtNLM"/>
    </source>
</evidence>
<sequence length="106" mass="11698">MWLVLFTTIYAAALVAADEPESGAIDTADIADTGVDTGFLCPSPIAVHCPKDDFCCYYAECEDGACPIKIDPKVIDGNYIFGQKQFKRNGVQEEHINVPVERRWQA</sequence>
<reference evidence="2 3" key="1">
    <citation type="submission" date="2013-03" db="EMBL/GenBank/DDBJ databases">
        <title>The Genome Sequence of Phialophora europaea CBS 101466.</title>
        <authorList>
            <consortium name="The Broad Institute Genomics Platform"/>
            <person name="Cuomo C."/>
            <person name="de Hoog S."/>
            <person name="Gorbushina A."/>
            <person name="Walker B."/>
            <person name="Young S.K."/>
            <person name="Zeng Q."/>
            <person name="Gargeya S."/>
            <person name="Fitzgerald M."/>
            <person name="Haas B."/>
            <person name="Abouelleil A."/>
            <person name="Allen A.W."/>
            <person name="Alvarado L."/>
            <person name="Arachchi H.M."/>
            <person name="Berlin A.M."/>
            <person name="Chapman S.B."/>
            <person name="Gainer-Dewar J."/>
            <person name="Goldberg J."/>
            <person name="Griggs A."/>
            <person name="Gujja S."/>
            <person name="Hansen M."/>
            <person name="Howarth C."/>
            <person name="Imamovic A."/>
            <person name="Ireland A."/>
            <person name="Larimer J."/>
            <person name="McCowan C."/>
            <person name="Murphy C."/>
            <person name="Pearson M."/>
            <person name="Poon T.W."/>
            <person name="Priest M."/>
            <person name="Roberts A."/>
            <person name="Saif S."/>
            <person name="Shea T."/>
            <person name="Sisk P."/>
            <person name="Sykes S."/>
            <person name="Wortman J."/>
            <person name="Nusbaum C."/>
            <person name="Birren B."/>
        </authorList>
    </citation>
    <scope>NUCLEOTIDE SEQUENCE [LARGE SCALE GENOMIC DNA]</scope>
    <source>
        <strain evidence="2 3">CBS 101466</strain>
    </source>
</reference>
<evidence type="ECO:0000313" key="2">
    <source>
        <dbReference type="EMBL" id="ETN43514.1"/>
    </source>
</evidence>
<dbReference type="RefSeq" id="XP_008715250.1">
    <property type="nucleotide sequence ID" value="XM_008717028.1"/>
</dbReference>
<dbReference type="Proteomes" id="UP000030752">
    <property type="component" value="Unassembled WGS sequence"/>
</dbReference>
<evidence type="ECO:0000256" key="1">
    <source>
        <dbReference type="SAM" id="SignalP"/>
    </source>
</evidence>
<dbReference type="GeneID" id="19970012"/>
<evidence type="ECO:0000313" key="3">
    <source>
        <dbReference type="Proteomes" id="UP000030752"/>
    </source>
</evidence>
<dbReference type="EMBL" id="KB822718">
    <property type="protein sequence ID" value="ETN43514.1"/>
    <property type="molecule type" value="Genomic_DNA"/>
</dbReference>
<dbReference type="AlphaFoldDB" id="W2S6G1"/>
<keyword evidence="3" id="KW-1185">Reference proteome</keyword>
<organism evidence="2 3">
    <name type="scientific">Cyphellophora europaea (strain CBS 101466)</name>
    <name type="common">Phialophora europaea</name>
    <dbReference type="NCBI Taxonomy" id="1220924"/>
    <lineage>
        <taxon>Eukaryota</taxon>
        <taxon>Fungi</taxon>
        <taxon>Dikarya</taxon>
        <taxon>Ascomycota</taxon>
        <taxon>Pezizomycotina</taxon>
        <taxon>Eurotiomycetes</taxon>
        <taxon>Chaetothyriomycetidae</taxon>
        <taxon>Chaetothyriales</taxon>
        <taxon>Cyphellophoraceae</taxon>
        <taxon>Cyphellophora</taxon>
    </lineage>
</organism>
<dbReference type="InParanoid" id="W2S6G1"/>
<dbReference type="HOGENOM" id="CLU_2223167_0_0_1"/>